<comment type="caution">
    <text evidence="4">The sequence shown here is derived from an EMBL/GenBank/DDBJ whole genome shotgun (WGS) entry which is preliminary data.</text>
</comment>
<dbReference type="InterPro" id="IPR009057">
    <property type="entry name" value="Homeodomain-like_sf"/>
</dbReference>
<dbReference type="InterPro" id="IPR002514">
    <property type="entry name" value="Transposase_8"/>
</dbReference>
<dbReference type="InterPro" id="IPR036397">
    <property type="entry name" value="RNaseH_sf"/>
</dbReference>
<comment type="similarity">
    <text evidence="1">Belongs to the transposase 8 family.</text>
</comment>
<name>A0ABX9VXP7_9GAMM</name>
<dbReference type="Pfam" id="PF00665">
    <property type="entry name" value="rve"/>
    <property type="match status" value="1"/>
</dbReference>
<feature type="domain" description="Integrase catalytic" evidence="3">
    <location>
        <begin position="228"/>
        <end position="394"/>
    </location>
</feature>
<keyword evidence="2" id="KW-0175">Coiled coil</keyword>
<dbReference type="Pfam" id="PF01527">
    <property type="entry name" value="HTH_Tnp_1"/>
    <property type="match status" value="1"/>
</dbReference>
<dbReference type="Pfam" id="PF13276">
    <property type="entry name" value="HTH_21"/>
    <property type="match status" value="1"/>
</dbReference>
<gene>
    <name evidence="4" type="ORF">D0911_18910</name>
</gene>
<sequence>MPKYTKPRKTWQYSNEFKVKAVQLSLIDGVQVKEVADTLDIHPFMLSRWRKEFREGKIVADKRKKLTEVSSKYEKELSRIKRLEAENKKLKQELDLGKKVATVSCGGTSARYRFIKRFGIELGIKNLAVWLGVSRSGYYDWLKREPSNRAREDSALKLDIQKIYDKVDGRYGSPRVWKELQKQGVVVSRKRVARLMQELGLIARVTRVTYRAPGMRRFLASGENLRSDGALPDQKDKVWVADVTYLKVKSQWYYLSAVMDLHSRRVIGWSLDTKRTTDVTKRTLATAIRKRNPGKGLMLHTDRGVEYRGSEYQKELQRYGILHSLSRPGKCTDNAHMESFFHTLKGELIRGSSFQSGAELKYALARYINNFYNSKRLHSGIGYYSPIEYERMAA</sequence>
<dbReference type="InterPro" id="IPR025948">
    <property type="entry name" value="HTH-like_dom"/>
</dbReference>
<accession>A0ABX9VXP7</accession>
<feature type="coiled-coil region" evidence="2">
    <location>
        <begin position="66"/>
        <end position="100"/>
    </location>
</feature>
<dbReference type="EMBL" id="RHGB01000044">
    <property type="protein sequence ID" value="RNL57299.1"/>
    <property type="molecule type" value="Genomic_DNA"/>
</dbReference>
<dbReference type="RefSeq" id="WP_123183828.1">
    <property type="nucleotide sequence ID" value="NZ_RHGB01000044.1"/>
</dbReference>
<dbReference type="Gene3D" id="3.30.420.10">
    <property type="entry name" value="Ribonuclease H-like superfamily/Ribonuclease H"/>
    <property type="match status" value="1"/>
</dbReference>
<dbReference type="InterPro" id="IPR012337">
    <property type="entry name" value="RNaseH-like_sf"/>
</dbReference>
<dbReference type="PROSITE" id="PS50994">
    <property type="entry name" value="INTEGRASE"/>
    <property type="match status" value="1"/>
</dbReference>
<dbReference type="Proteomes" id="UP000274695">
    <property type="component" value="Unassembled WGS sequence"/>
</dbReference>
<evidence type="ECO:0000313" key="4">
    <source>
        <dbReference type="EMBL" id="RNL57299.1"/>
    </source>
</evidence>
<dbReference type="Pfam" id="PF13333">
    <property type="entry name" value="rve_2"/>
    <property type="match status" value="1"/>
</dbReference>
<evidence type="ECO:0000259" key="3">
    <source>
        <dbReference type="PROSITE" id="PS50994"/>
    </source>
</evidence>
<dbReference type="PANTHER" id="PTHR46889">
    <property type="entry name" value="TRANSPOSASE INSF FOR INSERTION SEQUENCE IS3B-RELATED"/>
    <property type="match status" value="1"/>
</dbReference>
<evidence type="ECO:0000256" key="2">
    <source>
        <dbReference type="SAM" id="Coils"/>
    </source>
</evidence>
<dbReference type="InterPro" id="IPR048020">
    <property type="entry name" value="Transpos_IS3"/>
</dbReference>
<organism evidence="4 5">
    <name type="scientific">Zhongshania marina</name>
    <dbReference type="NCBI Taxonomy" id="2304603"/>
    <lineage>
        <taxon>Bacteria</taxon>
        <taxon>Pseudomonadati</taxon>
        <taxon>Pseudomonadota</taxon>
        <taxon>Gammaproteobacteria</taxon>
        <taxon>Cellvibrionales</taxon>
        <taxon>Spongiibacteraceae</taxon>
        <taxon>Zhongshania</taxon>
    </lineage>
</organism>
<dbReference type="InterPro" id="IPR050900">
    <property type="entry name" value="Transposase_IS3/IS150/IS904"/>
</dbReference>
<proteinExistence type="inferred from homology"/>
<protein>
    <submittedName>
        <fullName evidence="4">IS3 family transposase</fullName>
    </submittedName>
</protein>
<reference evidence="4 5" key="1">
    <citation type="submission" date="2018-10" db="EMBL/GenBank/DDBJ databases">
        <title>Draft genome sequence of Zhongshania sp. DSW25-10.</title>
        <authorList>
            <person name="Oh J."/>
        </authorList>
    </citation>
    <scope>NUCLEOTIDE SEQUENCE [LARGE SCALE GENOMIC DNA]</scope>
    <source>
        <strain evidence="4 5">DSW25-10</strain>
    </source>
</reference>
<dbReference type="Gene3D" id="1.10.10.60">
    <property type="entry name" value="Homeodomain-like"/>
    <property type="match status" value="1"/>
</dbReference>
<dbReference type="NCBIfam" id="NF033516">
    <property type="entry name" value="transpos_IS3"/>
    <property type="match status" value="1"/>
</dbReference>
<dbReference type="SUPFAM" id="SSF53098">
    <property type="entry name" value="Ribonuclease H-like"/>
    <property type="match status" value="1"/>
</dbReference>
<evidence type="ECO:0000256" key="1">
    <source>
        <dbReference type="ARBA" id="ARBA00009964"/>
    </source>
</evidence>
<dbReference type="InterPro" id="IPR001584">
    <property type="entry name" value="Integrase_cat-core"/>
</dbReference>
<keyword evidence="5" id="KW-1185">Reference proteome</keyword>
<dbReference type="SUPFAM" id="SSF46689">
    <property type="entry name" value="Homeodomain-like"/>
    <property type="match status" value="1"/>
</dbReference>
<evidence type="ECO:0000313" key="5">
    <source>
        <dbReference type="Proteomes" id="UP000274695"/>
    </source>
</evidence>